<dbReference type="InterPro" id="IPR055178">
    <property type="entry name" value="RsdA/BaiN/AoA(So)-like_dom"/>
</dbReference>
<evidence type="ECO:0000259" key="4">
    <source>
        <dbReference type="Pfam" id="PF03486"/>
    </source>
</evidence>
<dbReference type="NCBIfam" id="TIGR00275">
    <property type="entry name" value="aminoacetone oxidase family FAD-binding enzyme"/>
    <property type="match status" value="1"/>
</dbReference>
<dbReference type="Pfam" id="PF22780">
    <property type="entry name" value="HI0933_like_1st"/>
    <property type="match status" value="1"/>
</dbReference>
<reference evidence="6 7" key="1">
    <citation type="submission" date="2012-08" db="EMBL/GenBank/DDBJ databases">
        <title>The Genome Sequence of Slackia piriformis YIT 12062.</title>
        <authorList>
            <consortium name="The Broad Institute Genome Sequencing Platform"/>
            <person name="Earl A."/>
            <person name="Ward D."/>
            <person name="Feldgarden M."/>
            <person name="Gevers D."/>
            <person name="Morotomi M."/>
            <person name="Walker B."/>
            <person name="Young S.K."/>
            <person name="Zeng Q."/>
            <person name="Gargeya S."/>
            <person name="Fitzgerald M."/>
            <person name="Haas B."/>
            <person name="Abouelleil A."/>
            <person name="Alvarado L."/>
            <person name="Arachchi H.M."/>
            <person name="Berlin A.M."/>
            <person name="Chapman S.B."/>
            <person name="Goldberg J."/>
            <person name="Griggs A."/>
            <person name="Gujja S."/>
            <person name="Hansen M."/>
            <person name="Howarth C."/>
            <person name="Imamovic A."/>
            <person name="Larimer J."/>
            <person name="McCowen C."/>
            <person name="Montmayeur A."/>
            <person name="Murphy C."/>
            <person name="Neiman D."/>
            <person name="Pearson M."/>
            <person name="Priest M."/>
            <person name="Roberts A."/>
            <person name="Saif S."/>
            <person name="Shea T."/>
            <person name="Sisk P."/>
            <person name="Sykes S."/>
            <person name="Wortman J."/>
            <person name="Nusbaum C."/>
            <person name="Birren B."/>
        </authorList>
    </citation>
    <scope>NUCLEOTIDE SEQUENCE [LARGE SCALE GENOMIC DNA]</scope>
    <source>
        <strain evidence="6 7">YIT 12062</strain>
    </source>
</reference>
<dbReference type="Gene3D" id="1.10.8.260">
    <property type="entry name" value="HI0933 insert domain-like"/>
    <property type="match status" value="1"/>
</dbReference>
<keyword evidence="7" id="KW-1185">Reference proteome</keyword>
<dbReference type="OrthoDB" id="9773233at2"/>
<dbReference type="Proteomes" id="UP000006069">
    <property type="component" value="Unassembled WGS sequence"/>
</dbReference>
<dbReference type="Gene3D" id="3.50.50.60">
    <property type="entry name" value="FAD/NAD(P)-binding domain"/>
    <property type="match status" value="1"/>
</dbReference>
<feature type="domain" description="RsdA/BaiN/AoA(So)-like insert" evidence="5">
    <location>
        <begin position="245"/>
        <end position="342"/>
    </location>
</feature>
<gene>
    <name evidence="6" type="ORF">HMPREF9451_00472</name>
</gene>
<evidence type="ECO:0000313" key="7">
    <source>
        <dbReference type="Proteomes" id="UP000006069"/>
    </source>
</evidence>
<comment type="caution">
    <text evidence="6">The sequence shown here is derived from an EMBL/GenBank/DDBJ whole genome shotgun (WGS) entry which is preliminary data.</text>
</comment>
<sequence length="427" mass="45589">MARVAVVGGGASGLVAAIEAARSGADVVLYEEADRVGKKILATGNGRCNLSNADIMSDDYNRPEFVQEAMNELPPEDVLQMFVSAGLLVSEEDEGRIYPYSNKAATVVDVLRLCFTEAGAKACCSSKVERIVPAGEAGEVQNAALCENDGGRWALVCADGAVEAFDSVIVAVGGAPEKGLVPDDVKYVSTHPVLVGLKTDTANIKGLSGIRVRARLYLDTDPEDLRDAWMDVVDPDFEADYVGPEERGEILFRDYGISGIAAFDMSRYVRPGQMVFIDLLPDLDPQEKVDFIWNQVLSHPSRTACEVLSGMMPSRVARAVVTAAGLNPDEPIIAEQEAVVLAMVSESFGLTVKGIADPKQAQVMRGGYAVKHFCPSTMECKKHAGLYAVGEALDIDGRCGGYNLHWAWTSGILAGRAAAGAVRSVLR</sequence>
<comment type="cofactor">
    <cofactor evidence="1">
        <name>FAD</name>
        <dbReference type="ChEBI" id="CHEBI:57692"/>
    </cofactor>
</comment>
<dbReference type="InParanoid" id="K0YMI7"/>
<dbReference type="InterPro" id="IPR036188">
    <property type="entry name" value="FAD/NAD-bd_sf"/>
</dbReference>
<dbReference type="SUPFAM" id="SSF160996">
    <property type="entry name" value="HI0933 insert domain-like"/>
    <property type="match status" value="1"/>
</dbReference>
<accession>K0YMI7</accession>
<dbReference type="PRINTS" id="PR00368">
    <property type="entry name" value="FADPNR"/>
</dbReference>
<evidence type="ECO:0000259" key="5">
    <source>
        <dbReference type="Pfam" id="PF22780"/>
    </source>
</evidence>
<dbReference type="AlphaFoldDB" id="K0YMI7"/>
<evidence type="ECO:0000256" key="1">
    <source>
        <dbReference type="ARBA" id="ARBA00001974"/>
    </source>
</evidence>
<keyword evidence="2" id="KW-0285">Flavoprotein</keyword>
<dbReference type="PANTHER" id="PTHR42887:SF2">
    <property type="entry name" value="OS12G0638800 PROTEIN"/>
    <property type="match status" value="1"/>
</dbReference>
<dbReference type="InterPro" id="IPR023166">
    <property type="entry name" value="BaiN-like_dom_sf"/>
</dbReference>
<dbReference type="SUPFAM" id="SSF51905">
    <property type="entry name" value="FAD/NAD(P)-binding domain"/>
    <property type="match status" value="1"/>
</dbReference>
<organism evidence="6 7">
    <name type="scientific">Slackia piriformis YIT 12062</name>
    <dbReference type="NCBI Taxonomy" id="742818"/>
    <lineage>
        <taxon>Bacteria</taxon>
        <taxon>Bacillati</taxon>
        <taxon>Actinomycetota</taxon>
        <taxon>Coriobacteriia</taxon>
        <taxon>Eggerthellales</taxon>
        <taxon>Eggerthellaceae</taxon>
        <taxon>Slackia</taxon>
    </lineage>
</organism>
<evidence type="ECO:0000256" key="2">
    <source>
        <dbReference type="ARBA" id="ARBA00022630"/>
    </source>
</evidence>
<dbReference type="PANTHER" id="PTHR42887">
    <property type="entry name" value="OS12G0638800 PROTEIN"/>
    <property type="match status" value="1"/>
</dbReference>
<feature type="domain" description="RsdA/BaiN/AoA(So)-like Rossmann fold-like" evidence="4">
    <location>
        <begin position="3"/>
        <end position="416"/>
    </location>
</feature>
<dbReference type="Gene3D" id="2.40.30.10">
    <property type="entry name" value="Translation factors"/>
    <property type="match status" value="1"/>
</dbReference>
<proteinExistence type="predicted"/>
<dbReference type="InterPro" id="IPR004792">
    <property type="entry name" value="BaiN-like"/>
</dbReference>
<dbReference type="Pfam" id="PF03486">
    <property type="entry name" value="HI0933_like"/>
    <property type="match status" value="1"/>
</dbReference>
<dbReference type="PATRIC" id="fig|742818.3.peg.519"/>
<dbReference type="EMBL" id="ADMD01000001">
    <property type="protein sequence ID" value="EJZ84862.1"/>
    <property type="molecule type" value="Genomic_DNA"/>
</dbReference>
<name>K0YMI7_9ACTN</name>
<keyword evidence="3" id="KW-0274">FAD</keyword>
<dbReference type="HOGENOM" id="CLU_025174_3_1_11"/>
<dbReference type="RefSeq" id="WP_009138701.1">
    <property type="nucleotide sequence ID" value="NZ_JH815198.1"/>
</dbReference>
<evidence type="ECO:0000256" key="3">
    <source>
        <dbReference type="ARBA" id="ARBA00022827"/>
    </source>
</evidence>
<protein>
    <submittedName>
        <fullName evidence="6">HI0933 family flavoprotein</fullName>
    </submittedName>
</protein>
<evidence type="ECO:0000313" key="6">
    <source>
        <dbReference type="EMBL" id="EJZ84862.1"/>
    </source>
</evidence>
<dbReference type="eggNOG" id="COG2081">
    <property type="taxonomic scope" value="Bacteria"/>
</dbReference>
<dbReference type="InterPro" id="IPR057661">
    <property type="entry name" value="RsdA/BaiN/AoA(So)_Rossmann"/>
</dbReference>